<dbReference type="Pfam" id="PF00482">
    <property type="entry name" value="T2SSF"/>
    <property type="match status" value="1"/>
</dbReference>
<dbReference type="GO" id="GO:0005886">
    <property type="term" value="C:plasma membrane"/>
    <property type="evidence" value="ECO:0007669"/>
    <property type="project" value="UniProtKB-SubCell"/>
</dbReference>
<evidence type="ECO:0000256" key="5">
    <source>
        <dbReference type="ARBA" id="ARBA00023136"/>
    </source>
</evidence>
<evidence type="ECO:0000259" key="7">
    <source>
        <dbReference type="Pfam" id="PF00482"/>
    </source>
</evidence>
<dbReference type="Proteomes" id="UP000199546">
    <property type="component" value="Unassembled WGS sequence"/>
</dbReference>
<proteinExistence type="predicted"/>
<keyword evidence="3 6" id="KW-0812">Transmembrane</keyword>
<feature type="transmembrane region" description="Helical" evidence="6">
    <location>
        <begin position="58"/>
        <end position="84"/>
    </location>
</feature>
<accession>A0A1I6XE28</accession>
<keyword evidence="4 6" id="KW-1133">Transmembrane helix</keyword>
<evidence type="ECO:0000256" key="2">
    <source>
        <dbReference type="ARBA" id="ARBA00022475"/>
    </source>
</evidence>
<feature type="transmembrane region" description="Helical" evidence="6">
    <location>
        <begin position="207"/>
        <end position="230"/>
    </location>
</feature>
<evidence type="ECO:0000313" key="8">
    <source>
        <dbReference type="EMBL" id="SFT36064.1"/>
    </source>
</evidence>
<dbReference type="STRING" id="1296565.SAMN05660657_00412"/>
<keyword evidence="2" id="KW-1003">Cell membrane</keyword>
<dbReference type="AlphaFoldDB" id="A0A1I6XE28"/>
<comment type="subcellular location">
    <subcellularLocation>
        <location evidence="1">Cell membrane</location>
        <topology evidence="1">Multi-pass membrane protein</topology>
    </subcellularLocation>
</comment>
<sequence length="265" mass="26567">MTAALVAGALALLAWPGAASRRRERLRRLAGGPRAAAAWSAAGTPAAWPVLAGAAGMVAGALAGPLLVAVLAGAVAAGAARAVLRQREGHREEESLEVLADALAALAAELRSGRPLEAATASAVAVVPDPGAARELARALRAPEAVPAEASSELGRAHERLAAAVRLSNRTGCSLAAVAGAVEDDLRARRRQRDELRSATAGPRASAALLAGLPLLALAMGGGIGARPWAVLTTTVVGQVLLVAGVALEAAGLAWSARLVRRALR</sequence>
<evidence type="ECO:0000256" key="1">
    <source>
        <dbReference type="ARBA" id="ARBA00004651"/>
    </source>
</evidence>
<dbReference type="EMBL" id="FPBA01000001">
    <property type="protein sequence ID" value="SFT36064.1"/>
    <property type="molecule type" value="Genomic_DNA"/>
</dbReference>
<evidence type="ECO:0000256" key="4">
    <source>
        <dbReference type="ARBA" id="ARBA00022989"/>
    </source>
</evidence>
<dbReference type="InterPro" id="IPR018076">
    <property type="entry name" value="T2SS_GspF_dom"/>
</dbReference>
<evidence type="ECO:0000313" key="9">
    <source>
        <dbReference type="Proteomes" id="UP000199546"/>
    </source>
</evidence>
<dbReference type="PANTHER" id="PTHR35007">
    <property type="entry name" value="INTEGRAL MEMBRANE PROTEIN-RELATED"/>
    <property type="match status" value="1"/>
</dbReference>
<evidence type="ECO:0000256" key="6">
    <source>
        <dbReference type="SAM" id="Phobius"/>
    </source>
</evidence>
<evidence type="ECO:0000256" key="3">
    <source>
        <dbReference type="ARBA" id="ARBA00022692"/>
    </source>
</evidence>
<feature type="transmembrane region" description="Helical" evidence="6">
    <location>
        <begin position="236"/>
        <end position="255"/>
    </location>
</feature>
<reference evidence="9" key="1">
    <citation type="submission" date="2016-10" db="EMBL/GenBank/DDBJ databases">
        <authorList>
            <person name="Varghese N."/>
            <person name="Submissions S."/>
        </authorList>
    </citation>
    <scope>NUCLEOTIDE SEQUENCE [LARGE SCALE GENOMIC DNA]</scope>
    <source>
        <strain evidence="9">DSM 46136</strain>
    </source>
</reference>
<gene>
    <name evidence="8" type="ORF">SAMN05660657_00412</name>
</gene>
<keyword evidence="5 6" id="KW-0472">Membrane</keyword>
<dbReference type="PANTHER" id="PTHR35007:SF4">
    <property type="entry name" value="CONSERVED TRANSMEMBRANE PROTEIN-RELATED"/>
    <property type="match status" value="1"/>
</dbReference>
<organism evidence="8 9">
    <name type="scientific">Geodermatophilus amargosae</name>
    <dbReference type="NCBI Taxonomy" id="1296565"/>
    <lineage>
        <taxon>Bacteria</taxon>
        <taxon>Bacillati</taxon>
        <taxon>Actinomycetota</taxon>
        <taxon>Actinomycetes</taxon>
        <taxon>Geodermatophilales</taxon>
        <taxon>Geodermatophilaceae</taxon>
        <taxon>Geodermatophilus</taxon>
    </lineage>
</organism>
<keyword evidence="9" id="KW-1185">Reference proteome</keyword>
<protein>
    <submittedName>
        <fullName evidence="8">Tight adherence protein B</fullName>
    </submittedName>
</protein>
<name>A0A1I6XE28_9ACTN</name>
<feature type="domain" description="Type II secretion system protein GspF" evidence="7">
    <location>
        <begin position="103"/>
        <end position="220"/>
    </location>
</feature>
<dbReference type="RefSeq" id="WP_093577739.1">
    <property type="nucleotide sequence ID" value="NZ_FPBA01000001.1"/>
</dbReference>